<sequence length="229" mass="26607">MKGNGVVQVLNLAITTLFFALGSGTEAFKARMQHGVYFRETRIGRQLILLFFIGLMLLTFPETMAAQIFIGVMVLLMLLDWILPFDRATIHIRNGSHQEAREELEKVLQEEGYTYEVDVNEDSHYVYRIPALGKTKLTLKETGTFIQEDYSERAELAALYTGYGNPVKETVEVYIGRMRELRYDRSFHRTWLLFGALSLIMLIITAVLFYQAWQSPWEYPNQRIDELFN</sequence>
<keyword evidence="3" id="KW-1185">Reference proteome</keyword>
<reference evidence="2 3" key="1">
    <citation type="submission" date="2015-08" db="EMBL/GenBank/DDBJ databases">
        <title>The complete genome sequence of Bacillus beveridgei MLTeJB.</title>
        <authorList>
            <person name="Hanson T.E."/>
            <person name="Mesa C."/>
            <person name="Basesman S.M."/>
            <person name="Oremland R.S."/>
        </authorList>
    </citation>
    <scope>NUCLEOTIDE SEQUENCE [LARGE SCALE GENOMIC DNA]</scope>
    <source>
        <strain evidence="2 3">MLTeJB</strain>
    </source>
</reference>
<proteinExistence type="predicted"/>
<feature type="transmembrane region" description="Helical" evidence="1">
    <location>
        <begin position="43"/>
        <end position="60"/>
    </location>
</feature>
<accession>A0A1D7QYZ8</accession>
<keyword evidence="1" id="KW-0472">Membrane</keyword>
<feature type="transmembrane region" description="Helical" evidence="1">
    <location>
        <begin position="6"/>
        <end position="22"/>
    </location>
</feature>
<dbReference type="KEGG" id="bbev:BBEV_2904"/>
<name>A0A1D7QYZ8_9BACI</name>
<feature type="transmembrane region" description="Helical" evidence="1">
    <location>
        <begin position="66"/>
        <end position="83"/>
    </location>
</feature>
<dbReference type="STRING" id="632773.BBEV_2904"/>
<organism evidence="2 3">
    <name type="scientific">Salisediminibacterium beveridgei</name>
    <dbReference type="NCBI Taxonomy" id="632773"/>
    <lineage>
        <taxon>Bacteria</taxon>
        <taxon>Bacillati</taxon>
        <taxon>Bacillota</taxon>
        <taxon>Bacilli</taxon>
        <taxon>Bacillales</taxon>
        <taxon>Bacillaceae</taxon>
        <taxon>Salisediminibacterium</taxon>
    </lineage>
</organism>
<evidence type="ECO:0000256" key="1">
    <source>
        <dbReference type="SAM" id="Phobius"/>
    </source>
</evidence>
<dbReference type="Proteomes" id="UP000094463">
    <property type="component" value="Chromosome"/>
</dbReference>
<evidence type="ECO:0000313" key="3">
    <source>
        <dbReference type="Proteomes" id="UP000094463"/>
    </source>
</evidence>
<dbReference type="AlphaFoldDB" id="A0A1D7QYZ8"/>
<feature type="transmembrane region" description="Helical" evidence="1">
    <location>
        <begin position="191"/>
        <end position="213"/>
    </location>
</feature>
<evidence type="ECO:0000313" key="2">
    <source>
        <dbReference type="EMBL" id="AOM84229.1"/>
    </source>
</evidence>
<protein>
    <submittedName>
        <fullName evidence="2">Uncharacterized protein</fullName>
    </submittedName>
</protein>
<keyword evidence="1" id="KW-0812">Transmembrane</keyword>
<gene>
    <name evidence="2" type="ORF">BBEV_2904</name>
</gene>
<dbReference type="EMBL" id="CP012502">
    <property type="protein sequence ID" value="AOM84229.1"/>
    <property type="molecule type" value="Genomic_DNA"/>
</dbReference>
<keyword evidence="1" id="KW-1133">Transmembrane helix</keyword>